<evidence type="ECO:0000313" key="3">
    <source>
        <dbReference type="WBParaSite" id="Hba_00019"/>
    </source>
</evidence>
<name>A0A1I7W5Y4_HETBA</name>
<evidence type="ECO:0000256" key="1">
    <source>
        <dbReference type="RuleBase" id="RU362006"/>
    </source>
</evidence>
<accession>A0A1I7W5Y4</accession>
<feature type="transmembrane region" description="Helical" evidence="1">
    <location>
        <begin position="165"/>
        <end position="196"/>
    </location>
</feature>
<dbReference type="PANTHER" id="PTHR12300">
    <property type="entry name" value="HVA22-LIKE PROTEINS"/>
    <property type="match status" value="1"/>
</dbReference>
<keyword evidence="1" id="KW-1133">Transmembrane helix</keyword>
<comment type="subcellular location">
    <subcellularLocation>
        <location evidence="1">Membrane</location>
        <topology evidence="1">Multi-pass membrane protein</topology>
    </subcellularLocation>
</comment>
<dbReference type="Proteomes" id="UP000095283">
    <property type="component" value="Unplaced"/>
</dbReference>
<keyword evidence="2" id="KW-1185">Reference proteome</keyword>
<dbReference type="PANTHER" id="PTHR12300:SF34">
    <property type="entry name" value="RECEPTOR EXPRESSION-ENHANCING PROTEIN"/>
    <property type="match status" value="1"/>
</dbReference>
<dbReference type="InterPro" id="IPR004345">
    <property type="entry name" value="TB2_DP1_HVA22"/>
</dbReference>
<dbReference type="WBParaSite" id="Hba_00019">
    <property type="protein sequence ID" value="Hba_00019"/>
    <property type="gene ID" value="Hba_00019"/>
</dbReference>
<dbReference type="GO" id="GO:0016020">
    <property type="term" value="C:membrane"/>
    <property type="evidence" value="ECO:0007669"/>
    <property type="project" value="UniProtKB-SubCell"/>
</dbReference>
<keyword evidence="1" id="KW-0472">Membrane</keyword>
<dbReference type="AlphaFoldDB" id="A0A1I7W5Y4"/>
<evidence type="ECO:0000313" key="2">
    <source>
        <dbReference type="Proteomes" id="UP000095283"/>
    </source>
</evidence>
<dbReference type="Pfam" id="PF03134">
    <property type="entry name" value="TB2_DP1_HVA22"/>
    <property type="match status" value="1"/>
</dbReference>
<protein>
    <recommendedName>
        <fullName evidence="1">Receptor expression-enhancing protein</fullName>
    </recommendedName>
</protein>
<keyword evidence="1" id="KW-0812">Transmembrane</keyword>
<reference evidence="3" key="1">
    <citation type="submission" date="2016-11" db="UniProtKB">
        <authorList>
            <consortium name="WormBaseParasite"/>
        </authorList>
    </citation>
    <scope>IDENTIFICATION</scope>
</reference>
<organism evidence="2 3">
    <name type="scientific">Heterorhabditis bacteriophora</name>
    <name type="common">Entomopathogenic nematode worm</name>
    <dbReference type="NCBI Taxonomy" id="37862"/>
    <lineage>
        <taxon>Eukaryota</taxon>
        <taxon>Metazoa</taxon>
        <taxon>Ecdysozoa</taxon>
        <taxon>Nematoda</taxon>
        <taxon>Chromadorea</taxon>
        <taxon>Rhabditida</taxon>
        <taxon>Rhabditina</taxon>
        <taxon>Rhabditomorpha</taxon>
        <taxon>Strongyloidea</taxon>
        <taxon>Heterorhabditidae</taxon>
        <taxon>Heterorhabditis</taxon>
    </lineage>
</organism>
<sequence>MTEVDSPVEPSQQIDITTLMQSTALNTAHLEVDPKPVATEVADSTSAISTILSAHVCWFIFFFVFSIICCIIFLADFIAWLYQPHGTTYDQNVVKLEGNTGIKREQGALINFFWGAYALGAILSLYLIAGSGAQLVCNLIGFAYPAYVSVKAIRTKETNDDTQWLTYWTVFAIFSLLDFFAFVITIYFILYLVFLVQLQIFIKKNI</sequence>
<feature type="transmembrane region" description="Helical" evidence="1">
    <location>
        <begin position="108"/>
        <end position="128"/>
    </location>
</feature>
<comment type="similarity">
    <text evidence="1">Belongs to the DP1 family.</text>
</comment>
<feature type="transmembrane region" description="Helical" evidence="1">
    <location>
        <begin position="56"/>
        <end position="82"/>
    </location>
</feature>
<proteinExistence type="inferred from homology"/>